<dbReference type="InterPro" id="IPR011527">
    <property type="entry name" value="ABC1_TM_dom"/>
</dbReference>
<evidence type="ECO:0000256" key="2">
    <source>
        <dbReference type="ARBA" id="ARBA00022692"/>
    </source>
</evidence>
<keyword evidence="6 7" id="KW-0472">Membrane</keyword>
<feature type="transmembrane region" description="Helical" evidence="7">
    <location>
        <begin position="38"/>
        <end position="57"/>
    </location>
</feature>
<keyword evidence="3" id="KW-0547">Nucleotide-binding</keyword>
<feature type="transmembrane region" description="Helical" evidence="7">
    <location>
        <begin position="64"/>
        <end position="84"/>
    </location>
</feature>
<dbReference type="Pfam" id="PF00005">
    <property type="entry name" value="ABC_tran"/>
    <property type="match status" value="1"/>
</dbReference>
<dbReference type="InterPro" id="IPR003439">
    <property type="entry name" value="ABC_transporter-like_ATP-bd"/>
</dbReference>
<gene>
    <name evidence="10" type="ORF">ACFPM7_23610</name>
</gene>
<dbReference type="InterPro" id="IPR027417">
    <property type="entry name" value="P-loop_NTPase"/>
</dbReference>
<dbReference type="SUPFAM" id="SSF52540">
    <property type="entry name" value="P-loop containing nucleoside triphosphate hydrolases"/>
    <property type="match status" value="1"/>
</dbReference>
<evidence type="ECO:0000313" key="10">
    <source>
        <dbReference type="EMBL" id="MFC5290052.1"/>
    </source>
</evidence>
<feature type="transmembrane region" description="Helical" evidence="7">
    <location>
        <begin position="12"/>
        <end position="32"/>
    </location>
</feature>
<keyword evidence="11" id="KW-1185">Reference proteome</keyword>
<evidence type="ECO:0000256" key="5">
    <source>
        <dbReference type="ARBA" id="ARBA00022989"/>
    </source>
</evidence>
<evidence type="ECO:0000256" key="6">
    <source>
        <dbReference type="ARBA" id="ARBA00023136"/>
    </source>
</evidence>
<keyword evidence="5 7" id="KW-1133">Transmembrane helix</keyword>
<evidence type="ECO:0000256" key="3">
    <source>
        <dbReference type="ARBA" id="ARBA00022741"/>
    </source>
</evidence>
<proteinExistence type="predicted"/>
<dbReference type="PROSITE" id="PS50893">
    <property type="entry name" value="ABC_TRANSPORTER_2"/>
    <property type="match status" value="1"/>
</dbReference>
<evidence type="ECO:0000313" key="11">
    <source>
        <dbReference type="Proteomes" id="UP001596157"/>
    </source>
</evidence>
<keyword evidence="4 10" id="KW-0067">ATP-binding</keyword>
<accession>A0ABW0ERV5</accession>
<evidence type="ECO:0000256" key="7">
    <source>
        <dbReference type="SAM" id="Phobius"/>
    </source>
</evidence>
<feature type="domain" description="ABC transporter" evidence="8">
    <location>
        <begin position="345"/>
        <end position="585"/>
    </location>
</feature>
<protein>
    <submittedName>
        <fullName evidence="10">ABC transporter ATP-binding protein</fullName>
    </submittedName>
</protein>
<name>A0ABW0ERV5_9PSEU</name>
<dbReference type="SUPFAM" id="SSF90123">
    <property type="entry name" value="ABC transporter transmembrane region"/>
    <property type="match status" value="1"/>
</dbReference>
<dbReference type="GO" id="GO:0005524">
    <property type="term" value="F:ATP binding"/>
    <property type="evidence" value="ECO:0007669"/>
    <property type="project" value="UniProtKB-KW"/>
</dbReference>
<reference evidence="11" key="1">
    <citation type="journal article" date="2019" name="Int. J. Syst. Evol. Microbiol.">
        <title>The Global Catalogue of Microorganisms (GCM) 10K type strain sequencing project: providing services to taxonomists for standard genome sequencing and annotation.</title>
        <authorList>
            <consortium name="The Broad Institute Genomics Platform"/>
            <consortium name="The Broad Institute Genome Sequencing Center for Infectious Disease"/>
            <person name="Wu L."/>
            <person name="Ma J."/>
        </authorList>
    </citation>
    <scope>NUCLEOTIDE SEQUENCE [LARGE SCALE GENOMIC DNA]</scope>
    <source>
        <strain evidence="11">CCUG 59778</strain>
    </source>
</reference>
<dbReference type="EMBL" id="JBHSKF010000014">
    <property type="protein sequence ID" value="MFC5290052.1"/>
    <property type="molecule type" value="Genomic_DNA"/>
</dbReference>
<organism evidence="10 11">
    <name type="scientific">Actinokineospora guangxiensis</name>
    <dbReference type="NCBI Taxonomy" id="1490288"/>
    <lineage>
        <taxon>Bacteria</taxon>
        <taxon>Bacillati</taxon>
        <taxon>Actinomycetota</taxon>
        <taxon>Actinomycetes</taxon>
        <taxon>Pseudonocardiales</taxon>
        <taxon>Pseudonocardiaceae</taxon>
        <taxon>Actinokineospora</taxon>
    </lineage>
</organism>
<dbReference type="Gene3D" id="1.20.1560.10">
    <property type="entry name" value="ABC transporter type 1, transmembrane domain"/>
    <property type="match status" value="1"/>
</dbReference>
<dbReference type="InterPro" id="IPR003593">
    <property type="entry name" value="AAA+_ATPase"/>
</dbReference>
<dbReference type="PANTHER" id="PTHR43394">
    <property type="entry name" value="ATP-DEPENDENT PERMEASE MDL1, MITOCHONDRIAL"/>
    <property type="match status" value="1"/>
</dbReference>
<evidence type="ECO:0000256" key="1">
    <source>
        <dbReference type="ARBA" id="ARBA00004651"/>
    </source>
</evidence>
<dbReference type="InterPro" id="IPR036640">
    <property type="entry name" value="ABC1_TM_sf"/>
</dbReference>
<dbReference type="CDD" id="cd03228">
    <property type="entry name" value="ABCC_MRP_Like"/>
    <property type="match status" value="1"/>
</dbReference>
<evidence type="ECO:0000256" key="4">
    <source>
        <dbReference type="ARBA" id="ARBA00022840"/>
    </source>
</evidence>
<dbReference type="Gene3D" id="3.40.50.300">
    <property type="entry name" value="P-loop containing nucleotide triphosphate hydrolases"/>
    <property type="match status" value="1"/>
</dbReference>
<keyword evidence="2 7" id="KW-0812">Transmembrane</keyword>
<dbReference type="PROSITE" id="PS50929">
    <property type="entry name" value="ABC_TM1F"/>
    <property type="match status" value="1"/>
</dbReference>
<dbReference type="Proteomes" id="UP001596157">
    <property type="component" value="Unassembled WGS sequence"/>
</dbReference>
<evidence type="ECO:0000259" key="9">
    <source>
        <dbReference type="PROSITE" id="PS50929"/>
    </source>
</evidence>
<evidence type="ECO:0000259" key="8">
    <source>
        <dbReference type="PROSITE" id="PS50893"/>
    </source>
</evidence>
<feature type="domain" description="ABC transmembrane type-1" evidence="9">
    <location>
        <begin position="25"/>
        <end position="311"/>
    </location>
</feature>
<dbReference type="RefSeq" id="WP_378249924.1">
    <property type="nucleotide sequence ID" value="NZ_JBHSKF010000014.1"/>
</dbReference>
<dbReference type="InterPro" id="IPR039421">
    <property type="entry name" value="Type_1_exporter"/>
</dbReference>
<sequence length="601" mass="64260">MGERRSRPLRVLRLIVAAAPGLCTALTVVTVLRGLVPVVEILVAAELVELLVAAATGERPGTSVLWPLVVLLVVEAVAAVLDQAAVGLRELFETRAANHIAVLVAAQAARLDLAAFETPELHDEMRRAREASARSALVVQQLSAGISLAVTSTSLAWVLLGWHWWVMPLTVTVAAASLAVQGRVQRTSYQLDQQQTPRQRRAEYLASLLTDRAAAKEIRLFGLGDLLLGKLRGIVVDLQREQRTLVVRRSARAAVLECGLALAQPALIGLAVVEALRGDITIAQWTLFTQAVRQLHDSSGNLAQVAVLVYRGGLHAGDVLSLLAREPLVEAPRPGCARVGERPVLELRGVGFTYPGAASPAVSAVDLVIAPGRTTAVVGHNGAGKSTLVKLMTGLYRPTEGQVLLDGVDLAELDPAAVRRRLSGVFQDFAVFDLTIRENIAVGDVDAGDDAVVAAALRSGLHEKVVARLPSGYDTLLGRSFAGGHELSGGQRQLLAVTRGLLRDSPILLLDEPSSALDAESERHFFQTVLAARCGSRSTVFISHRMTTVRQADEVVLLDGGRIAERGTHDDLMRCAGRYRALFDLHSAPYRQVRAEGVGLS</sequence>
<comment type="subcellular location">
    <subcellularLocation>
        <location evidence="1">Cell membrane</location>
        <topology evidence="1">Multi-pass membrane protein</topology>
    </subcellularLocation>
</comment>
<dbReference type="PANTHER" id="PTHR43394:SF1">
    <property type="entry name" value="ATP-BINDING CASSETTE SUB-FAMILY B MEMBER 10, MITOCHONDRIAL"/>
    <property type="match status" value="1"/>
</dbReference>
<comment type="caution">
    <text evidence="10">The sequence shown here is derived from an EMBL/GenBank/DDBJ whole genome shotgun (WGS) entry which is preliminary data.</text>
</comment>
<dbReference type="SMART" id="SM00382">
    <property type="entry name" value="AAA"/>
    <property type="match status" value="1"/>
</dbReference>